<comment type="caution">
    <text evidence="3">The sequence shown here is derived from an EMBL/GenBank/DDBJ whole genome shotgun (WGS) entry which is preliminary data.</text>
</comment>
<dbReference type="SUPFAM" id="SSF52402">
    <property type="entry name" value="Adenine nucleotide alpha hydrolases-like"/>
    <property type="match status" value="1"/>
</dbReference>
<dbReference type="InterPro" id="IPR006015">
    <property type="entry name" value="Universal_stress_UspA"/>
</dbReference>
<evidence type="ECO:0000313" key="3">
    <source>
        <dbReference type="EMBL" id="MFA1610650.1"/>
    </source>
</evidence>
<dbReference type="PANTHER" id="PTHR46268">
    <property type="entry name" value="STRESS RESPONSE PROTEIN NHAX"/>
    <property type="match status" value="1"/>
</dbReference>
<dbReference type="RefSeq" id="WP_372388337.1">
    <property type="nucleotide sequence ID" value="NZ_JBGNYA010000001.1"/>
</dbReference>
<dbReference type="Pfam" id="PF00582">
    <property type="entry name" value="Usp"/>
    <property type="match status" value="1"/>
</dbReference>
<dbReference type="Gene3D" id="3.40.50.620">
    <property type="entry name" value="HUPs"/>
    <property type="match status" value="1"/>
</dbReference>
<proteinExistence type="inferred from homology"/>
<protein>
    <submittedName>
        <fullName evidence="3">Universal stress protein</fullName>
    </submittedName>
</protein>
<dbReference type="EMBL" id="JBGNYA010000001">
    <property type="protein sequence ID" value="MFA1610650.1"/>
    <property type="molecule type" value="Genomic_DNA"/>
</dbReference>
<evidence type="ECO:0000259" key="2">
    <source>
        <dbReference type="Pfam" id="PF00582"/>
    </source>
</evidence>
<accession>A0ABD5M9S5</accession>
<evidence type="ECO:0000256" key="1">
    <source>
        <dbReference type="ARBA" id="ARBA00008791"/>
    </source>
</evidence>
<comment type="similarity">
    <text evidence="1">Belongs to the universal stress protein A family.</text>
</comment>
<evidence type="ECO:0000313" key="4">
    <source>
        <dbReference type="Proteomes" id="UP001570511"/>
    </source>
</evidence>
<dbReference type="CDD" id="cd00293">
    <property type="entry name" value="USP-like"/>
    <property type="match status" value="1"/>
</dbReference>
<gene>
    <name evidence="3" type="ORF">OS889_06470</name>
</gene>
<dbReference type="PANTHER" id="PTHR46268:SF6">
    <property type="entry name" value="UNIVERSAL STRESS PROTEIN UP12"/>
    <property type="match status" value="1"/>
</dbReference>
<organism evidence="3 4">
    <name type="scientific">Halobellus rubicundus</name>
    <dbReference type="NCBI Taxonomy" id="2996466"/>
    <lineage>
        <taxon>Archaea</taxon>
        <taxon>Methanobacteriati</taxon>
        <taxon>Methanobacteriota</taxon>
        <taxon>Stenosarchaea group</taxon>
        <taxon>Halobacteria</taxon>
        <taxon>Halobacteriales</taxon>
        <taxon>Haloferacaceae</taxon>
        <taxon>Halobellus</taxon>
    </lineage>
</organism>
<dbReference type="InterPro" id="IPR014729">
    <property type="entry name" value="Rossmann-like_a/b/a_fold"/>
</dbReference>
<keyword evidence="4" id="KW-1185">Reference proteome</keyword>
<dbReference type="AlphaFoldDB" id="A0ABD5M9S5"/>
<sequence>MYDRILVPTDGSDGTLQALEHALDIAATREATVHALSVVDRRLYLAAGEEQKPELKASLEDDARGAVDRVADAAADAGVDCETTVRDGIPYRAILDYAEDSDVDLIVMGTHGRSGRDKLANLGSVTERVVENTDKPILVVRMIDDE</sequence>
<dbReference type="Proteomes" id="UP001570511">
    <property type="component" value="Unassembled WGS sequence"/>
</dbReference>
<feature type="domain" description="UspA" evidence="2">
    <location>
        <begin position="1"/>
        <end position="141"/>
    </location>
</feature>
<dbReference type="PRINTS" id="PR01438">
    <property type="entry name" value="UNVRSLSTRESS"/>
</dbReference>
<name>A0ABD5M9S5_9EURY</name>
<reference evidence="3 4" key="1">
    <citation type="submission" date="2024-08" db="EMBL/GenBank/DDBJ databases">
        <title>Halobellus sp. MBLA0158 whole genome sequence.</title>
        <authorList>
            <person name="Hwang C.Y."/>
            <person name="Cho E.-S."/>
            <person name="Seo M.-J."/>
        </authorList>
    </citation>
    <scope>NUCLEOTIDE SEQUENCE [LARGE SCALE GENOMIC DNA]</scope>
    <source>
        <strain evidence="3 4">MBLA0158</strain>
    </source>
</reference>
<dbReference type="InterPro" id="IPR006016">
    <property type="entry name" value="UspA"/>
</dbReference>